<name>A0A9P6H3B5_9AGAM</name>
<dbReference type="Proteomes" id="UP000736335">
    <property type="component" value="Unassembled WGS sequence"/>
</dbReference>
<protein>
    <submittedName>
        <fullName evidence="3">Uncharacterized protein</fullName>
    </submittedName>
</protein>
<organism evidence="3 4">
    <name type="scientific">Thelephora terrestris</name>
    <dbReference type="NCBI Taxonomy" id="56493"/>
    <lineage>
        <taxon>Eukaryota</taxon>
        <taxon>Fungi</taxon>
        <taxon>Dikarya</taxon>
        <taxon>Basidiomycota</taxon>
        <taxon>Agaricomycotina</taxon>
        <taxon>Agaricomycetes</taxon>
        <taxon>Thelephorales</taxon>
        <taxon>Thelephoraceae</taxon>
        <taxon>Thelephora</taxon>
    </lineage>
</organism>
<keyword evidence="2" id="KW-0472">Membrane</keyword>
<gene>
    <name evidence="3" type="ORF">BJ322DRAFT_1091332</name>
</gene>
<dbReference type="EMBL" id="WIUZ02000022">
    <property type="protein sequence ID" value="KAF9778577.1"/>
    <property type="molecule type" value="Genomic_DNA"/>
</dbReference>
<keyword evidence="2" id="KW-1133">Transmembrane helix</keyword>
<reference evidence="3" key="1">
    <citation type="journal article" date="2020" name="Nat. Commun.">
        <title>Large-scale genome sequencing of mycorrhizal fungi provides insights into the early evolution of symbiotic traits.</title>
        <authorList>
            <person name="Miyauchi S."/>
            <person name="Kiss E."/>
            <person name="Kuo A."/>
            <person name="Drula E."/>
            <person name="Kohler A."/>
            <person name="Sanchez-Garcia M."/>
            <person name="Morin E."/>
            <person name="Andreopoulos B."/>
            <person name="Barry K.W."/>
            <person name="Bonito G."/>
            <person name="Buee M."/>
            <person name="Carver A."/>
            <person name="Chen C."/>
            <person name="Cichocki N."/>
            <person name="Clum A."/>
            <person name="Culley D."/>
            <person name="Crous P.W."/>
            <person name="Fauchery L."/>
            <person name="Girlanda M."/>
            <person name="Hayes R.D."/>
            <person name="Keri Z."/>
            <person name="LaButti K."/>
            <person name="Lipzen A."/>
            <person name="Lombard V."/>
            <person name="Magnuson J."/>
            <person name="Maillard F."/>
            <person name="Murat C."/>
            <person name="Nolan M."/>
            <person name="Ohm R.A."/>
            <person name="Pangilinan J."/>
            <person name="Pereira M.F."/>
            <person name="Perotto S."/>
            <person name="Peter M."/>
            <person name="Pfister S."/>
            <person name="Riley R."/>
            <person name="Sitrit Y."/>
            <person name="Stielow J.B."/>
            <person name="Szollosi G."/>
            <person name="Zifcakova L."/>
            <person name="Stursova M."/>
            <person name="Spatafora J.W."/>
            <person name="Tedersoo L."/>
            <person name="Vaario L.M."/>
            <person name="Yamada A."/>
            <person name="Yan M."/>
            <person name="Wang P."/>
            <person name="Xu J."/>
            <person name="Bruns T."/>
            <person name="Baldrian P."/>
            <person name="Vilgalys R."/>
            <person name="Dunand C."/>
            <person name="Henrissat B."/>
            <person name="Grigoriev I.V."/>
            <person name="Hibbett D."/>
            <person name="Nagy L.G."/>
            <person name="Martin F.M."/>
        </authorList>
    </citation>
    <scope>NUCLEOTIDE SEQUENCE</scope>
    <source>
        <strain evidence="3">UH-Tt-Lm1</strain>
    </source>
</reference>
<evidence type="ECO:0000256" key="2">
    <source>
        <dbReference type="SAM" id="Phobius"/>
    </source>
</evidence>
<feature type="transmembrane region" description="Helical" evidence="2">
    <location>
        <begin position="6"/>
        <end position="26"/>
    </location>
</feature>
<reference evidence="3" key="2">
    <citation type="submission" date="2020-11" db="EMBL/GenBank/DDBJ databases">
        <authorList>
            <consortium name="DOE Joint Genome Institute"/>
            <person name="Kuo A."/>
            <person name="Miyauchi S."/>
            <person name="Kiss E."/>
            <person name="Drula E."/>
            <person name="Kohler A."/>
            <person name="Sanchez-Garcia M."/>
            <person name="Andreopoulos B."/>
            <person name="Barry K.W."/>
            <person name="Bonito G."/>
            <person name="Buee M."/>
            <person name="Carver A."/>
            <person name="Chen C."/>
            <person name="Cichocki N."/>
            <person name="Clum A."/>
            <person name="Culley D."/>
            <person name="Crous P.W."/>
            <person name="Fauchery L."/>
            <person name="Girlanda M."/>
            <person name="Hayes R."/>
            <person name="Keri Z."/>
            <person name="Labutti K."/>
            <person name="Lipzen A."/>
            <person name="Lombard V."/>
            <person name="Magnuson J."/>
            <person name="Maillard F."/>
            <person name="Morin E."/>
            <person name="Murat C."/>
            <person name="Nolan M."/>
            <person name="Ohm R."/>
            <person name="Pangilinan J."/>
            <person name="Pereira M."/>
            <person name="Perotto S."/>
            <person name="Peter M."/>
            <person name="Riley R."/>
            <person name="Sitrit Y."/>
            <person name="Stielow B."/>
            <person name="Szollosi G."/>
            <person name="Zifcakova L."/>
            <person name="Stursova M."/>
            <person name="Spatafora J.W."/>
            <person name="Tedersoo L."/>
            <person name="Vaario L.-M."/>
            <person name="Yamada A."/>
            <person name="Yan M."/>
            <person name="Wang P."/>
            <person name="Xu J."/>
            <person name="Bruns T."/>
            <person name="Baldrian P."/>
            <person name="Vilgalys R."/>
            <person name="Henrissat B."/>
            <person name="Grigoriev I.V."/>
            <person name="Hibbett D."/>
            <person name="Nagy L.G."/>
            <person name="Martin F.M."/>
        </authorList>
    </citation>
    <scope>NUCLEOTIDE SEQUENCE</scope>
    <source>
        <strain evidence="3">UH-Tt-Lm1</strain>
    </source>
</reference>
<keyword evidence="2" id="KW-0812">Transmembrane</keyword>
<evidence type="ECO:0000256" key="1">
    <source>
        <dbReference type="SAM" id="MobiDB-lite"/>
    </source>
</evidence>
<accession>A0A9P6H3B5</accession>
<comment type="caution">
    <text evidence="3">The sequence shown here is derived from an EMBL/GenBank/DDBJ whole genome shotgun (WGS) entry which is preliminary data.</text>
</comment>
<feature type="region of interest" description="Disordered" evidence="1">
    <location>
        <begin position="48"/>
        <end position="70"/>
    </location>
</feature>
<dbReference type="AlphaFoldDB" id="A0A9P6H3B5"/>
<proteinExistence type="predicted"/>
<evidence type="ECO:0000313" key="4">
    <source>
        <dbReference type="Proteomes" id="UP000736335"/>
    </source>
</evidence>
<evidence type="ECO:0000313" key="3">
    <source>
        <dbReference type="EMBL" id="KAF9778577.1"/>
    </source>
</evidence>
<keyword evidence="4" id="KW-1185">Reference proteome</keyword>
<sequence>MTNGLGYVKLLIYLWVAMAGSLRMIFCIPRCDVDPWVGALCIVPRFASLHPRPPPTHHRPRGGHSERPNI</sequence>